<dbReference type="EMBL" id="JAWLIP010000001">
    <property type="protein sequence ID" value="MDV6224670.1"/>
    <property type="molecule type" value="Genomic_DNA"/>
</dbReference>
<evidence type="ECO:0000313" key="2">
    <source>
        <dbReference type="Proteomes" id="UP001185659"/>
    </source>
</evidence>
<proteinExistence type="predicted"/>
<sequence length="131" mass="14598">MDARGGYTGSNVRDAIDGYVRAHIRLLSGLFPKSSGHVRPDTIEAARRALFSVPAYDVRMYGRLWSKAIESGCSQLSVEDAERFLKSGELFQWRLEYEADPDLSSLSENAVSNLHNRAAKLLKGRLERLAA</sequence>
<organism evidence="1 2">
    <name type="scientific">Nitratireductor aquimarinus</name>
    <dbReference type="NCBI Taxonomy" id="889300"/>
    <lineage>
        <taxon>Bacteria</taxon>
        <taxon>Pseudomonadati</taxon>
        <taxon>Pseudomonadota</taxon>
        <taxon>Alphaproteobacteria</taxon>
        <taxon>Hyphomicrobiales</taxon>
        <taxon>Phyllobacteriaceae</taxon>
        <taxon>Nitratireductor</taxon>
    </lineage>
</organism>
<keyword evidence="2" id="KW-1185">Reference proteome</keyword>
<protein>
    <submittedName>
        <fullName evidence="1">Uncharacterized protein</fullName>
    </submittedName>
</protein>
<dbReference type="RefSeq" id="WP_317560071.1">
    <property type="nucleotide sequence ID" value="NZ_JAWLIP010000001.1"/>
</dbReference>
<accession>A0ABU4AEI4</accession>
<comment type="caution">
    <text evidence="1">The sequence shown here is derived from an EMBL/GenBank/DDBJ whole genome shotgun (WGS) entry which is preliminary data.</text>
</comment>
<gene>
    <name evidence="1" type="ORF">R2G56_00060</name>
</gene>
<name>A0ABU4AEI4_9HYPH</name>
<evidence type="ECO:0000313" key="1">
    <source>
        <dbReference type="EMBL" id="MDV6224670.1"/>
    </source>
</evidence>
<reference evidence="1 2" key="1">
    <citation type="submission" date="2023-10" db="EMBL/GenBank/DDBJ databases">
        <authorList>
            <person name="Venkata Ramana C."/>
            <person name="Sasikala C."/>
            <person name="Dhurka M."/>
        </authorList>
    </citation>
    <scope>NUCLEOTIDE SEQUENCE [LARGE SCALE GENOMIC DNA]</scope>
    <source>
        <strain evidence="1 2">KCTC 32151</strain>
    </source>
</reference>
<dbReference type="Proteomes" id="UP001185659">
    <property type="component" value="Unassembled WGS sequence"/>
</dbReference>